<dbReference type="HOGENOM" id="CLU_3252679_0_0_5"/>
<evidence type="ECO:0000313" key="2">
    <source>
        <dbReference type="EMBL" id="AHB49990.1"/>
    </source>
</evidence>
<evidence type="ECO:0000256" key="1">
    <source>
        <dbReference type="ARBA" id="ARBA00023172"/>
    </source>
</evidence>
<keyword evidence="3" id="KW-1185">Reference proteome</keyword>
<protein>
    <recommendedName>
        <fullName evidence="4">Tyr recombinase domain-containing protein</fullName>
    </recommendedName>
</protein>
<dbReference type="GO" id="GO:0003677">
    <property type="term" value="F:DNA binding"/>
    <property type="evidence" value="ECO:0007669"/>
    <property type="project" value="InterPro"/>
</dbReference>
<proteinExistence type="predicted"/>
<sequence>MRIHYLRHSFASFAVMSGGTLPVIGKLLGHNTNHDGKIRPPL</sequence>
<reference evidence="2 3" key="1">
    <citation type="journal article" date="2014" name="Genome Announc.">
        <title>Complete Genome Sequence of Hyphomicrobium nitrativorans Strain NL23, a Denitrifying Bacterium Isolated from Biofilm of a Methanol-Fed Denitrification System Treating Seawater at the Montreal Biodome.</title>
        <authorList>
            <person name="Martineau C."/>
            <person name="Villeneuve C."/>
            <person name="Mauffrey F."/>
            <person name="Villemur R."/>
        </authorList>
    </citation>
    <scope>NUCLEOTIDE SEQUENCE [LARGE SCALE GENOMIC DNA]</scope>
    <source>
        <strain evidence="2">NL23</strain>
    </source>
</reference>
<evidence type="ECO:0008006" key="4">
    <source>
        <dbReference type="Google" id="ProtNLM"/>
    </source>
</evidence>
<keyword evidence="1" id="KW-0233">DNA recombination</keyword>
<dbReference type="InterPro" id="IPR011010">
    <property type="entry name" value="DNA_brk_join_enz"/>
</dbReference>
<dbReference type="Gene3D" id="1.10.443.10">
    <property type="entry name" value="Intergrase catalytic core"/>
    <property type="match status" value="1"/>
</dbReference>
<dbReference type="InterPro" id="IPR013762">
    <property type="entry name" value="Integrase-like_cat_sf"/>
</dbReference>
<name>V5SIT2_9HYPH</name>
<dbReference type="KEGG" id="hni:W911_05065"/>
<dbReference type="STRING" id="1029756.W911_05065"/>
<organism evidence="2 3">
    <name type="scientific">Hyphomicrobium nitrativorans NL23</name>
    <dbReference type="NCBI Taxonomy" id="1029756"/>
    <lineage>
        <taxon>Bacteria</taxon>
        <taxon>Pseudomonadati</taxon>
        <taxon>Pseudomonadota</taxon>
        <taxon>Alphaproteobacteria</taxon>
        <taxon>Hyphomicrobiales</taxon>
        <taxon>Hyphomicrobiaceae</taxon>
        <taxon>Hyphomicrobium</taxon>
    </lineage>
</organism>
<dbReference type="Proteomes" id="UP000018542">
    <property type="component" value="Chromosome"/>
</dbReference>
<dbReference type="GO" id="GO:0006310">
    <property type="term" value="P:DNA recombination"/>
    <property type="evidence" value="ECO:0007669"/>
    <property type="project" value="UniProtKB-KW"/>
</dbReference>
<dbReference type="AlphaFoldDB" id="V5SIT2"/>
<dbReference type="EMBL" id="CP006912">
    <property type="protein sequence ID" value="AHB49990.1"/>
    <property type="molecule type" value="Genomic_DNA"/>
</dbReference>
<accession>V5SIT2</accession>
<dbReference type="SUPFAM" id="SSF56349">
    <property type="entry name" value="DNA breaking-rejoining enzymes"/>
    <property type="match status" value="1"/>
</dbReference>
<evidence type="ECO:0000313" key="3">
    <source>
        <dbReference type="Proteomes" id="UP000018542"/>
    </source>
</evidence>
<gene>
    <name evidence="2" type="ORF">W911_05065</name>
</gene>
<dbReference type="GO" id="GO:0015074">
    <property type="term" value="P:DNA integration"/>
    <property type="evidence" value="ECO:0007669"/>
    <property type="project" value="InterPro"/>
</dbReference>